<dbReference type="Proteomes" id="UP000077115">
    <property type="component" value="Unassembled WGS sequence"/>
</dbReference>
<evidence type="ECO:0000256" key="2">
    <source>
        <dbReference type="ARBA" id="ARBA00022737"/>
    </source>
</evidence>
<dbReference type="GO" id="GO:0005667">
    <property type="term" value="C:transcription regulator complex"/>
    <property type="evidence" value="ECO:0007669"/>
    <property type="project" value="TreeGrafter"/>
</dbReference>
<feature type="compositionally biased region" description="Low complexity" evidence="6">
    <location>
        <begin position="600"/>
        <end position="614"/>
    </location>
</feature>
<dbReference type="OrthoDB" id="6365676at2759"/>
<dbReference type="InterPro" id="IPR013087">
    <property type="entry name" value="Znf_C2H2_type"/>
</dbReference>
<evidence type="ECO:0000313" key="9">
    <source>
        <dbReference type="Proteomes" id="UP000077115"/>
    </source>
</evidence>
<feature type="compositionally biased region" description="Polar residues" evidence="6">
    <location>
        <begin position="194"/>
        <end position="210"/>
    </location>
</feature>
<dbReference type="VEuPathDB" id="FungiDB:BDEG_24654"/>
<proteinExistence type="predicted"/>
<dbReference type="GO" id="GO:0000981">
    <property type="term" value="F:DNA-binding transcription factor activity, RNA polymerase II-specific"/>
    <property type="evidence" value="ECO:0007669"/>
    <property type="project" value="TreeGrafter"/>
</dbReference>
<organism evidence="8 9">
    <name type="scientific">Batrachochytrium dendrobatidis (strain JEL423)</name>
    <dbReference type="NCBI Taxonomy" id="403673"/>
    <lineage>
        <taxon>Eukaryota</taxon>
        <taxon>Fungi</taxon>
        <taxon>Fungi incertae sedis</taxon>
        <taxon>Chytridiomycota</taxon>
        <taxon>Chytridiomycota incertae sedis</taxon>
        <taxon>Chytridiomycetes</taxon>
        <taxon>Rhizophydiales</taxon>
        <taxon>Rhizophydiales incertae sedis</taxon>
        <taxon>Batrachochytrium</taxon>
    </lineage>
</organism>
<feature type="region of interest" description="Disordered" evidence="6">
    <location>
        <begin position="585"/>
        <end position="655"/>
    </location>
</feature>
<feature type="compositionally biased region" description="Polar residues" evidence="6">
    <location>
        <begin position="394"/>
        <end position="404"/>
    </location>
</feature>
<evidence type="ECO:0000313" key="8">
    <source>
        <dbReference type="EMBL" id="OAJ40985.1"/>
    </source>
</evidence>
<feature type="region of interest" description="Disordered" evidence="6">
    <location>
        <begin position="296"/>
        <end position="336"/>
    </location>
</feature>
<dbReference type="PANTHER" id="PTHR14003">
    <property type="entry name" value="TRANSCRIPTIONAL REPRESSOR PROTEIN YY"/>
    <property type="match status" value="1"/>
</dbReference>
<dbReference type="GO" id="GO:0000978">
    <property type="term" value="F:RNA polymerase II cis-regulatory region sequence-specific DNA binding"/>
    <property type="evidence" value="ECO:0007669"/>
    <property type="project" value="TreeGrafter"/>
</dbReference>
<dbReference type="Gene3D" id="3.30.160.60">
    <property type="entry name" value="Classic Zinc Finger"/>
    <property type="match status" value="2"/>
</dbReference>
<dbReference type="eggNOG" id="KOG1721">
    <property type="taxonomic scope" value="Eukaryota"/>
</dbReference>
<dbReference type="AlphaFoldDB" id="A0A177WMS8"/>
<reference evidence="8 9" key="2">
    <citation type="submission" date="2016-05" db="EMBL/GenBank/DDBJ databases">
        <title>Lineage-specific infection strategies underlie the spectrum of fungal disease in amphibians.</title>
        <authorList>
            <person name="Cuomo C.A."/>
            <person name="Farrer R.A."/>
            <person name="James T."/>
            <person name="Longcore J."/>
            <person name="Birren B."/>
        </authorList>
    </citation>
    <scope>NUCLEOTIDE SEQUENCE [LARGE SCALE GENOMIC DNA]</scope>
    <source>
        <strain evidence="8 9">JEL423</strain>
    </source>
</reference>
<feature type="compositionally biased region" description="Polar residues" evidence="6">
    <location>
        <begin position="297"/>
        <end position="330"/>
    </location>
</feature>
<protein>
    <recommendedName>
        <fullName evidence="7">C2H2-type domain-containing protein</fullName>
    </recommendedName>
</protein>
<evidence type="ECO:0000256" key="6">
    <source>
        <dbReference type="SAM" id="MobiDB-lite"/>
    </source>
</evidence>
<dbReference type="GO" id="GO:0000785">
    <property type="term" value="C:chromatin"/>
    <property type="evidence" value="ECO:0007669"/>
    <property type="project" value="TreeGrafter"/>
</dbReference>
<dbReference type="STRING" id="403673.A0A177WMS8"/>
<reference evidence="8 9" key="1">
    <citation type="submission" date="2006-10" db="EMBL/GenBank/DDBJ databases">
        <title>The Genome Sequence of Batrachochytrium dendrobatidis JEL423.</title>
        <authorList>
            <consortium name="The Broad Institute Genome Sequencing Platform"/>
            <person name="Birren B."/>
            <person name="Lander E."/>
            <person name="Galagan J."/>
            <person name="Cuomo C."/>
            <person name="Devon K."/>
            <person name="Jaffe D."/>
            <person name="Butler J."/>
            <person name="Alvarez P."/>
            <person name="Gnerre S."/>
            <person name="Grabherr M."/>
            <person name="Kleber M."/>
            <person name="Mauceli E."/>
            <person name="Brockman W."/>
            <person name="Young S."/>
            <person name="LaButti K."/>
            <person name="Sykes S."/>
            <person name="DeCaprio D."/>
            <person name="Crawford M."/>
            <person name="Koehrsen M."/>
            <person name="Engels R."/>
            <person name="Montgomery P."/>
            <person name="Pearson M."/>
            <person name="Howarth C."/>
            <person name="Larson L."/>
            <person name="White J."/>
            <person name="O'Leary S."/>
            <person name="Kodira C."/>
            <person name="Zeng Q."/>
            <person name="Yandava C."/>
            <person name="Alvarado L."/>
            <person name="Longcore J."/>
            <person name="James T."/>
        </authorList>
    </citation>
    <scope>NUCLEOTIDE SEQUENCE [LARGE SCALE GENOMIC DNA]</scope>
    <source>
        <strain evidence="8 9">JEL423</strain>
    </source>
</reference>
<feature type="compositionally biased region" description="Polar residues" evidence="6">
    <location>
        <begin position="123"/>
        <end position="150"/>
    </location>
</feature>
<evidence type="ECO:0000256" key="5">
    <source>
        <dbReference type="PROSITE-ProRule" id="PRU00042"/>
    </source>
</evidence>
<feature type="region of interest" description="Disordered" evidence="6">
    <location>
        <begin position="385"/>
        <end position="404"/>
    </location>
</feature>
<feature type="compositionally biased region" description="Low complexity" evidence="6">
    <location>
        <begin position="39"/>
        <end position="57"/>
    </location>
</feature>
<feature type="region of interest" description="Disordered" evidence="6">
    <location>
        <begin position="123"/>
        <end position="210"/>
    </location>
</feature>
<feature type="region of interest" description="Disordered" evidence="6">
    <location>
        <begin position="538"/>
        <end position="567"/>
    </location>
</feature>
<evidence type="ECO:0000256" key="4">
    <source>
        <dbReference type="ARBA" id="ARBA00022833"/>
    </source>
</evidence>
<name>A0A177WMS8_BATDL</name>
<dbReference type="PANTHER" id="PTHR14003:SF19">
    <property type="entry name" value="YY2 TRANSCRIPTION FACTOR"/>
    <property type="match status" value="1"/>
</dbReference>
<feature type="domain" description="C2H2-type" evidence="7">
    <location>
        <begin position="248"/>
        <end position="278"/>
    </location>
</feature>
<gene>
    <name evidence="8" type="ORF">BDEG_24654</name>
</gene>
<accession>A0A177WMS8</accession>
<dbReference type="PROSITE" id="PS00028">
    <property type="entry name" value="ZINC_FINGER_C2H2_1"/>
    <property type="match status" value="1"/>
</dbReference>
<evidence type="ECO:0000259" key="7">
    <source>
        <dbReference type="PROSITE" id="PS50157"/>
    </source>
</evidence>
<dbReference type="GO" id="GO:0008270">
    <property type="term" value="F:zinc ion binding"/>
    <property type="evidence" value="ECO:0007669"/>
    <property type="project" value="UniProtKB-KW"/>
</dbReference>
<dbReference type="InterPro" id="IPR036236">
    <property type="entry name" value="Znf_C2H2_sf"/>
</dbReference>
<evidence type="ECO:0000256" key="1">
    <source>
        <dbReference type="ARBA" id="ARBA00022723"/>
    </source>
</evidence>
<dbReference type="PROSITE" id="PS50157">
    <property type="entry name" value="ZINC_FINGER_C2H2_2"/>
    <property type="match status" value="2"/>
</dbReference>
<evidence type="ECO:0000256" key="3">
    <source>
        <dbReference type="ARBA" id="ARBA00022771"/>
    </source>
</evidence>
<feature type="domain" description="C2H2-type" evidence="7">
    <location>
        <begin position="218"/>
        <end position="247"/>
    </location>
</feature>
<dbReference type="SMART" id="SM00355">
    <property type="entry name" value="ZnF_C2H2"/>
    <property type="match status" value="2"/>
</dbReference>
<dbReference type="EMBL" id="DS022305">
    <property type="protein sequence ID" value="OAJ40985.1"/>
    <property type="molecule type" value="Genomic_DNA"/>
</dbReference>
<dbReference type="GO" id="GO:0031519">
    <property type="term" value="C:PcG protein complex"/>
    <property type="evidence" value="ECO:0007669"/>
    <property type="project" value="TreeGrafter"/>
</dbReference>
<keyword evidence="3 5" id="KW-0863">Zinc-finger</keyword>
<keyword evidence="1" id="KW-0479">Metal-binding</keyword>
<keyword evidence="2" id="KW-0677">Repeat</keyword>
<feature type="compositionally biased region" description="Polar residues" evidence="6">
    <location>
        <begin position="538"/>
        <end position="561"/>
    </location>
</feature>
<sequence length="655" mass="71926">MNAHQQHQTYSHTQQPIYQMQHPYQDSHYPPQSGHSQHHMQPQHLQPQPQHLQHLQQQQSLLNQLQQLHSNLNHSRSHSFSSDMEHPFHSVSPGMPGQHQNDIDLFQPAQYQQYYMQQHLAQNGMNDSGNFSDSGSTQLSSTRPSLTNSLLHDPYIERPRSAPGMRLGRPASTRRLAGRRSSVSSSPVAAENLKSVSSSPAYTPVTVDTSTPRGGKRYVCTFEDCGSRFKTGTHLRRHRSVHSKDRPFPCPFENCSSRFTRQDNLNQHMRHCRLNPSPNSRTSSPAKRLELLRCESPLSTSDESSNKRSGTLFPRSSTFDSVSSNLSTAAPTPYRSHPSMAAAITAKQALERIKRDTIADSDFNGTNNFLLGNGSFGFNQNGSYSSFDSDDSSNPQLKNIDSNSNNLPTPIASPSFGPIQGDAFAQRLVAPFMVSQSPSSSPLVEGSTAHRPLLPNLGFDSSTFASPISGAETNSARIDSDGHGSSALYSHPMNLTYHPISHQSADSPALSEMMPFGNLSLESDDHYMAQFLPQQPSYQPWEQQNSASTEALPATTQSEESTYLPIFPENNNLDTFLTSLIGDNQTQVSGSTKDEADEPQAQAQAQAQAQTATTPHTTNSGSQPIHAKHSTLISNTPAGLMQSNFPAAAPNNMQP</sequence>
<feature type="region of interest" description="Disordered" evidence="6">
    <location>
        <begin position="23"/>
        <end position="57"/>
    </location>
</feature>
<keyword evidence="4" id="KW-0862">Zinc</keyword>
<dbReference type="SUPFAM" id="SSF57667">
    <property type="entry name" value="beta-beta-alpha zinc fingers"/>
    <property type="match status" value="2"/>
</dbReference>
<feature type="compositionally biased region" description="Polar residues" evidence="6">
    <location>
        <begin position="631"/>
        <end position="655"/>
    </location>
</feature>